<dbReference type="Pfam" id="PF02627">
    <property type="entry name" value="CMD"/>
    <property type="match status" value="1"/>
</dbReference>
<comment type="caution">
    <text evidence="2">The sequence shown here is derived from an EMBL/GenBank/DDBJ whole genome shotgun (WGS) entry which is preliminary data.</text>
</comment>
<dbReference type="AlphaFoldDB" id="A0A6N8F7L8"/>
<feature type="domain" description="Carboxymuconolactone decarboxylase-like" evidence="1">
    <location>
        <begin position="45"/>
        <end position="122"/>
    </location>
</feature>
<dbReference type="InterPro" id="IPR003779">
    <property type="entry name" value="CMD-like"/>
</dbReference>
<organism evidence="2 3">
    <name type="scientific">Psychrosphaera haliotis</name>
    <dbReference type="NCBI Taxonomy" id="555083"/>
    <lineage>
        <taxon>Bacteria</taxon>
        <taxon>Pseudomonadati</taxon>
        <taxon>Pseudomonadota</taxon>
        <taxon>Gammaproteobacteria</taxon>
        <taxon>Alteromonadales</taxon>
        <taxon>Pseudoalteromonadaceae</taxon>
        <taxon>Psychrosphaera</taxon>
    </lineage>
</organism>
<name>A0A6N8F7L8_9GAMM</name>
<dbReference type="RefSeq" id="WP_155695433.1">
    <property type="nucleotide sequence ID" value="NZ_WOCD01000003.1"/>
</dbReference>
<dbReference type="Proteomes" id="UP000439994">
    <property type="component" value="Unassembled WGS sequence"/>
</dbReference>
<keyword evidence="3" id="KW-1185">Reference proteome</keyword>
<evidence type="ECO:0000313" key="3">
    <source>
        <dbReference type="Proteomes" id="UP000439994"/>
    </source>
</evidence>
<dbReference type="InterPro" id="IPR029032">
    <property type="entry name" value="AhpD-like"/>
</dbReference>
<reference evidence="2 3" key="1">
    <citation type="submission" date="2019-11" db="EMBL/GenBank/DDBJ databases">
        <title>P. haliotis isolates from Z. marina roots.</title>
        <authorList>
            <person name="Cohen M."/>
            <person name="Jospin G."/>
            <person name="Eisen J.A."/>
            <person name="Coil D.A."/>
        </authorList>
    </citation>
    <scope>NUCLEOTIDE SEQUENCE [LARGE SCALE GENOMIC DNA]</scope>
    <source>
        <strain evidence="2 3">UCD-MCMsp1aY</strain>
    </source>
</reference>
<evidence type="ECO:0000259" key="1">
    <source>
        <dbReference type="Pfam" id="PF02627"/>
    </source>
</evidence>
<accession>A0A6N8F7L8</accession>
<dbReference type="Gene3D" id="1.20.1290.10">
    <property type="entry name" value="AhpD-like"/>
    <property type="match status" value="1"/>
</dbReference>
<dbReference type="GO" id="GO:0051920">
    <property type="term" value="F:peroxiredoxin activity"/>
    <property type="evidence" value="ECO:0007669"/>
    <property type="project" value="InterPro"/>
</dbReference>
<dbReference type="SUPFAM" id="SSF69118">
    <property type="entry name" value="AhpD-like"/>
    <property type="match status" value="1"/>
</dbReference>
<evidence type="ECO:0000313" key="2">
    <source>
        <dbReference type="EMBL" id="MUH72238.1"/>
    </source>
</evidence>
<protein>
    <submittedName>
        <fullName evidence="2">Carboxymuconolactone decarboxylase family protein</fullName>
    </submittedName>
</protein>
<proteinExistence type="predicted"/>
<dbReference type="EMBL" id="WOCD01000003">
    <property type="protein sequence ID" value="MUH72238.1"/>
    <property type="molecule type" value="Genomic_DNA"/>
</dbReference>
<dbReference type="PANTHER" id="PTHR34846">
    <property type="entry name" value="4-CARBOXYMUCONOLACTONE DECARBOXYLASE FAMILY PROTEIN (AFU_ORTHOLOGUE AFUA_6G11590)"/>
    <property type="match status" value="1"/>
</dbReference>
<gene>
    <name evidence="2" type="ORF">GNP35_06940</name>
</gene>
<dbReference type="PANTHER" id="PTHR34846:SF11">
    <property type="entry name" value="4-CARBOXYMUCONOLACTONE DECARBOXYLASE FAMILY PROTEIN (AFU_ORTHOLOGUE AFUA_6G11590)"/>
    <property type="match status" value="1"/>
</dbReference>
<sequence>MSQVRVTPWQDGDEAPVELLAEMQGRRPNGELIGIDRLLLRSFPLAKGWNELLGRVRANFRLSLEFRELIMLRVAVLNKADFEWNVHYPAYIQAGGTDEKATALKNVVVSSSFFSEQEQALLELTDQSTTKVTVDSEVIERLKMLFGETEAVEAIATVAAYNMVSRFLVALDI</sequence>
<dbReference type="OrthoDB" id="4704294at2"/>